<gene>
    <name evidence="2" type="ORF">HNP55_003186</name>
</gene>
<comment type="caution">
    <text evidence="2">The sequence shown here is derived from an EMBL/GenBank/DDBJ whole genome shotgun (WGS) entry which is preliminary data.</text>
</comment>
<reference evidence="2 3" key="1">
    <citation type="submission" date="2020-08" db="EMBL/GenBank/DDBJ databases">
        <title>Functional genomics of gut bacteria from endangered species of beetles.</title>
        <authorList>
            <person name="Carlos-Shanley C."/>
        </authorList>
    </citation>
    <scope>NUCLEOTIDE SEQUENCE [LARGE SCALE GENOMIC DNA]</scope>
    <source>
        <strain evidence="2 3">S00239</strain>
    </source>
</reference>
<dbReference type="EMBL" id="JACHLP010000006">
    <property type="protein sequence ID" value="MBB4844642.1"/>
    <property type="molecule type" value="Genomic_DNA"/>
</dbReference>
<dbReference type="InterPro" id="IPR014469">
    <property type="entry name" value="DUF2271"/>
</dbReference>
<dbReference type="Pfam" id="PF10029">
    <property type="entry name" value="DUF2271"/>
    <property type="match status" value="1"/>
</dbReference>
<dbReference type="RefSeq" id="WP_184301343.1">
    <property type="nucleotide sequence ID" value="NZ_JACHLP010000006.1"/>
</dbReference>
<dbReference type="PIRSF" id="PIRSF014995">
    <property type="entry name" value="UCP014995"/>
    <property type="match status" value="1"/>
</dbReference>
<organism evidence="2 3">
    <name type="scientific">Roseateles oligotrophus</name>
    <dbReference type="NCBI Taxonomy" id="1769250"/>
    <lineage>
        <taxon>Bacteria</taxon>
        <taxon>Pseudomonadati</taxon>
        <taxon>Pseudomonadota</taxon>
        <taxon>Betaproteobacteria</taxon>
        <taxon>Burkholderiales</taxon>
        <taxon>Sphaerotilaceae</taxon>
        <taxon>Roseateles</taxon>
    </lineage>
</organism>
<evidence type="ECO:0000313" key="2">
    <source>
        <dbReference type="EMBL" id="MBB4844642.1"/>
    </source>
</evidence>
<name>A0A840LDD1_9BURK</name>
<evidence type="ECO:0008006" key="4">
    <source>
        <dbReference type="Google" id="ProtNLM"/>
    </source>
</evidence>
<protein>
    <recommendedName>
        <fullName evidence="4">DUF2271 domain-containing protein</fullName>
    </recommendedName>
</protein>
<evidence type="ECO:0000313" key="3">
    <source>
        <dbReference type="Proteomes" id="UP000562027"/>
    </source>
</evidence>
<proteinExistence type="predicted"/>
<evidence type="ECO:0000256" key="1">
    <source>
        <dbReference type="SAM" id="SignalP"/>
    </source>
</evidence>
<keyword evidence="3" id="KW-1185">Reference proteome</keyword>
<sequence length="170" mass="18368">MKVTHYAITLAGLGLALPACAAEVQLSLELPRLDVAEYHKPYVAVWLERAGAPATSLAVWYDLKKPNQGGAKWLADMRQWWRKSGRDLTLPIDGVSGATRAPGEHKLKLGDHKALAGLAPGKYELVVEAAREGGGREVQRLPLQWPISQAAQAGAQGEHELGRLNLAVKP</sequence>
<dbReference type="Proteomes" id="UP000562027">
    <property type="component" value="Unassembled WGS sequence"/>
</dbReference>
<accession>A0A840LDD1</accession>
<dbReference type="AlphaFoldDB" id="A0A840LDD1"/>
<keyword evidence="1" id="KW-0732">Signal</keyword>
<feature type="signal peptide" evidence="1">
    <location>
        <begin position="1"/>
        <end position="21"/>
    </location>
</feature>
<feature type="chain" id="PRO_5032774183" description="DUF2271 domain-containing protein" evidence="1">
    <location>
        <begin position="22"/>
        <end position="170"/>
    </location>
</feature>